<feature type="region of interest" description="Disordered" evidence="1">
    <location>
        <begin position="212"/>
        <end position="235"/>
    </location>
</feature>
<evidence type="ECO:0000313" key="3">
    <source>
        <dbReference type="Proteomes" id="UP000281915"/>
    </source>
</evidence>
<dbReference type="RefSeq" id="WP_122911648.1">
    <property type="nucleotide sequence ID" value="NZ_RHHT01000002.1"/>
</dbReference>
<evidence type="ECO:0000313" key="2">
    <source>
        <dbReference type="EMBL" id="RNB86141.1"/>
    </source>
</evidence>
<evidence type="ECO:0008006" key="4">
    <source>
        <dbReference type="Google" id="ProtNLM"/>
    </source>
</evidence>
<organism evidence="2 3">
    <name type="scientific">Brevibacillus panacihumi</name>
    <dbReference type="NCBI Taxonomy" id="497735"/>
    <lineage>
        <taxon>Bacteria</taxon>
        <taxon>Bacillati</taxon>
        <taxon>Bacillota</taxon>
        <taxon>Bacilli</taxon>
        <taxon>Bacillales</taxon>
        <taxon>Paenibacillaceae</taxon>
        <taxon>Brevibacillus</taxon>
    </lineage>
</organism>
<accession>A0A3M8DF08</accession>
<gene>
    <name evidence="2" type="ORF">EDM58_00910</name>
</gene>
<protein>
    <recommendedName>
        <fullName evidence="4">FkbM family methyltransferase</fullName>
    </recommendedName>
</protein>
<dbReference type="EMBL" id="RHHT01000002">
    <property type="protein sequence ID" value="RNB86141.1"/>
    <property type="molecule type" value="Genomic_DNA"/>
</dbReference>
<dbReference type="Proteomes" id="UP000281915">
    <property type="component" value="Unassembled WGS sequence"/>
</dbReference>
<evidence type="ECO:0000256" key="1">
    <source>
        <dbReference type="SAM" id="MobiDB-lite"/>
    </source>
</evidence>
<comment type="caution">
    <text evidence="2">The sequence shown here is derived from an EMBL/GenBank/DDBJ whole genome shotgun (WGS) entry which is preliminary data.</text>
</comment>
<reference evidence="2 3" key="1">
    <citation type="submission" date="2018-10" db="EMBL/GenBank/DDBJ databases">
        <title>Phylogenomics of Brevibacillus.</title>
        <authorList>
            <person name="Dunlap C."/>
        </authorList>
    </citation>
    <scope>NUCLEOTIDE SEQUENCE [LARGE SCALE GENOMIC DNA]</scope>
    <source>
        <strain evidence="2 3">JCM 15085</strain>
    </source>
</reference>
<proteinExistence type="predicted"/>
<name>A0A3M8DF08_9BACL</name>
<dbReference type="AlphaFoldDB" id="A0A3M8DF08"/>
<sequence length="235" mass="26525">MGQINSFEKKVFSQNGEDGVIEELFSRIGTVNRFFVEFGVEDGMECLTHNLWVHHGWSGVLLEGSQFHYRNLANNIAPYPQVRASQQFVTRDNIGQLFREMAVPVEFDFLSIDIDGNDYWVWQALDAYQPRVVVIEYNASYPPPQNMVIPYQEDFCWDGTSYFGASLCSLTTLGKKLGYALIGTDSQGVNAFFLRKDLLDVAQFAELSPESAYHPPNYGPDNGGHPHRSGPILDI</sequence>